<dbReference type="EMBL" id="OY288114">
    <property type="protein sequence ID" value="CAJ0852001.1"/>
    <property type="molecule type" value="Genomic_DNA"/>
</dbReference>
<organism evidence="1">
    <name type="scientific">freshwater sediment metagenome</name>
    <dbReference type="NCBI Taxonomy" id="556182"/>
    <lineage>
        <taxon>unclassified sequences</taxon>
        <taxon>metagenomes</taxon>
        <taxon>ecological metagenomes</taxon>
    </lineage>
</organism>
<name>A0AA48R955_9ZZZZ</name>
<protein>
    <submittedName>
        <fullName evidence="1">Uncharacterized protein</fullName>
    </submittedName>
</protein>
<evidence type="ECO:0000313" key="1">
    <source>
        <dbReference type="EMBL" id="CAJ0852001.1"/>
    </source>
</evidence>
<reference evidence="1" key="1">
    <citation type="submission" date="2023-07" db="EMBL/GenBank/DDBJ databases">
        <authorList>
            <person name="Pelsma A.J. K."/>
        </authorList>
    </citation>
    <scope>NUCLEOTIDE SEQUENCE</scope>
</reference>
<sequence length="361" mass="40065">MKQAIFLINLNQDVAVSRPVARFFRREGLLDIVFLITAPFRKRDKSGLWFGEVMELTQELQGEAIEVDEAVDAVRALAGRSGLILSASESALSAHDFAHAVFLGAPPTVTRITLQHGLECVGFNHNAAHNQTFRHFIGMAGDVAASWFEIDALHSIQPDQLAKTIPVGPPIALEAPPATAAHRRLRRYDVEVHGLVCENLHSVRFGEHDRSSFVAHLLSFARQMEANNGTLELRPHPGGRYLEKNKAPLPANVVMNRSPLYKQSLDKFAFCISGASSVVFDMVWAGVPVAVWGSRERGVDVGIYSSLTFVSTEQEWLDFALSASRNPEPFLKIQAEYIDRLRLPPDIPERYRRLAELAHGS</sequence>
<dbReference type="AlphaFoldDB" id="A0AA48R955"/>
<accession>A0AA48R955</accession>
<gene>
    <name evidence="1" type="ORF">AMST5_00501</name>
</gene>
<proteinExistence type="predicted"/>